<name>A0ACC3A0V9_9EURO</name>
<gene>
    <name evidence="1" type="ORF">H2198_007158</name>
</gene>
<evidence type="ECO:0000313" key="2">
    <source>
        <dbReference type="Proteomes" id="UP001172386"/>
    </source>
</evidence>
<comment type="caution">
    <text evidence="1">The sequence shown here is derived from an EMBL/GenBank/DDBJ whole genome shotgun (WGS) entry which is preliminary data.</text>
</comment>
<protein>
    <submittedName>
        <fullName evidence="1">Uncharacterized protein</fullName>
    </submittedName>
</protein>
<organism evidence="1 2">
    <name type="scientific">Neophaeococcomyces mojaviensis</name>
    <dbReference type="NCBI Taxonomy" id="3383035"/>
    <lineage>
        <taxon>Eukaryota</taxon>
        <taxon>Fungi</taxon>
        <taxon>Dikarya</taxon>
        <taxon>Ascomycota</taxon>
        <taxon>Pezizomycotina</taxon>
        <taxon>Eurotiomycetes</taxon>
        <taxon>Chaetothyriomycetidae</taxon>
        <taxon>Chaetothyriales</taxon>
        <taxon>Chaetothyriales incertae sedis</taxon>
        <taxon>Neophaeococcomyces</taxon>
    </lineage>
</organism>
<keyword evidence="2" id="KW-1185">Reference proteome</keyword>
<dbReference type="EMBL" id="JAPDRQ010000144">
    <property type="protein sequence ID" value="KAJ9653701.1"/>
    <property type="molecule type" value="Genomic_DNA"/>
</dbReference>
<sequence length="381" mass="41316">MAAKPMDATASFEHVAENVPQWRTSISELAVYAAKRYEEYVAEYSKLLHQGRTRKKKSGSVASIHSKDETEAQAAPEPQAVDSPTLSDLAGISPYEAGDRIACAQANRKRKAGTSLQSNASGALKSRSKQMAVVYYDSHIQSELDRLVKGFAAARNNLRKGKNAYTAAKGFSLPSLSRRYETFNNLVPNTMLRSNPLLSKAQSAITSTATTNPATIDAAFPQTDKELEAIRSLCETAAHQVLRYGDCTTELHEALEKMDTLLSLAESALDLLKVEQQKEDEKEAHAADNASVSDHASAQSTLYEKSSTEAVNTHSKSLLHAAELPTTRKSLPTTIPYLASAPLTTDIIEVDDDDDDDDDSSIDINLNFASYRTAGRSGLAA</sequence>
<proteinExistence type="predicted"/>
<reference evidence="1" key="1">
    <citation type="submission" date="2022-10" db="EMBL/GenBank/DDBJ databases">
        <title>Culturing micro-colonial fungi from biological soil crusts in the Mojave desert and describing Neophaeococcomyces mojavensis, and introducing the new genera and species Taxawa tesnikishii.</title>
        <authorList>
            <person name="Kurbessoian T."/>
            <person name="Stajich J.E."/>
        </authorList>
    </citation>
    <scope>NUCLEOTIDE SEQUENCE</scope>
    <source>
        <strain evidence="1">JES_112</strain>
    </source>
</reference>
<evidence type="ECO:0000313" key="1">
    <source>
        <dbReference type="EMBL" id="KAJ9653701.1"/>
    </source>
</evidence>
<dbReference type="Proteomes" id="UP001172386">
    <property type="component" value="Unassembled WGS sequence"/>
</dbReference>
<accession>A0ACC3A0V9</accession>